<evidence type="ECO:0000256" key="5">
    <source>
        <dbReference type="ARBA" id="ARBA00023136"/>
    </source>
</evidence>
<name>A0ABS5IGM6_9PROT</name>
<organism evidence="8 9">
    <name type="scientific">Magnetospirillum sulfuroxidans</name>
    <dbReference type="NCBI Taxonomy" id="611300"/>
    <lineage>
        <taxon>Bacteria</taxon>
        <taxon>Pseudomonadati</taxon>
        <taxon>Pseudomonadota</taxon>
        <taxon>Alphaproteobacteria</taxon>
        <taxon>Rhodospirillales</taxon>
        <taxon>Rhodospirillaceae</taxon>
        <taxon>Magnetospirillum</taxon>
    </lineage>
</organism>
<comment type="caution">
    <text evidence="8">The sequence shown here is derived from an EMBL/GenBank/DDBJ whole genome shotgun (WGS) entry which is preliminary data.</text>
</comment>
<keyword evidence="2" id="KW-1003">Cell membrane</keyword>
<evidence type="ECO:0000256" key="6">
    <source>
        <dbReference type="SAM" id="Phobius"/>
    </source>
</evidence>
<protein>
    <submittedName>
        <fullName evidence="8">Cache domain-containing protein</fullName>
    </submittedName>
</protein>
<comment type="subcellular location">
    <subcellularLocation>
        <location evidence="1">Cell membrane</location>
        <topology evidence="1">Multi-pass membrane protein</topology>
    </subcellularLocation>
</comment>
<keyword evidence="4 6" id="KW-1133">Transmembrane helix</keyword>
<keyword evidence="3 6" id="KW-0812">Transmembrane</keyword>
<feature type="domain" description="Single Cache" evidence="7">
    <location>
        <begin position="71"/>
        <end position="165"/>
    </location>
</feature>
<evidence type="ECO:0000256" key="4">
    <source>
        <dbReference type="ARBA" id="ARBA00022989"/>
    </source>
</evidence>
<evidence type="ECO:0000259" key="7">
    <source>
        <dbReference type="SMART" id="SM01049"/>
    </source>
</evidence>
<dbReference type="Proteomes" id="UP000680714">
    <property type="component" value="Unassembled WGS sequence"/>
</dbReference>
<evidence type="ECO:0000313" key="9">
    <source>
        <dbReference type="Proteomes" id="UP000680714"/>
    </source>
</evidence>
<keyword evidence="9" id="KW-1185">Reference proteome</keyword>
<reference evidence="8 9" key="1">
    <citation type="submission" date="2021-04" db="EMBL/GenBank/DDBJ databases">
        <title>Magnetospirillum sulfuroxidans sp. nov., a facultative chemolithoautotrophic sulfur-oxidizing alphaproteobacterium isolated from freshwater sediment and proposals for Paramagetospirillum gen. nov., and Magnetospirillaceae fam. nov.</title>
        <authorList>
            <person name="Koziaeva V."/>
            <person name="Geelhoed J.S."/>
            <person name="Sorokin D.Y."/>
            <person name="Grouzdev D.S."/>
        </authorList>
    </citation>
    <scope>NUCLEOTIDE SEQUENCE [LARGE SCALE GENOMIC DNA]</scope>
    <source>
        <strain evidence="8 9">J10</strain>
    </source>
</reference>
<dbReference type="RefSeq" id="WP_211551468.1">
    <property type="nucleotide sequence ID" value="NZ_JAGTUF010000026.1"/>
</dbReference>
<sequence>MTEQSPAARSFRLPVFALALVACAQILWMIGQYGAERSALLERAALDPSRELTTVLRHETESAQRHLAIVKSQAEVVLKERIRDRVDEAIAVAEAIHAQAAGSMPAAALQSLIRESLRSPRFFSGRGYYFIDSIDGACILLPTVPRLEGTSLLENRDDAGRYIMRELIRAVGTPGDAGYVRYSWYPPNVSDRMDDKIAYARLFKPFNWLIGTGDYISAVEDGLKADALERLRAVRLTRGGRLVVLDQDGVIRLFPDSPTLEGTKISNLANAPETEALQAIWQAGKQGAGATRFAMALNDTGRPQTWLAWAQTEPTFNWVVAAMAEAGEPAADLNKGSWGTGWRFILPIAILLVVTLWAITLLILRGRQRHEP</sequence>
<evidence type="ECO:0000256" key="3">
    <source>
        <dbReference type="ARBA" id="ARBA00022692"/>
    </source>
</evidence>
<evidence type="ECO:0000313" key="8">
    <source>
        <dbReference type="EMBL" id="MBR9973589.1"/>
    </source>
</evidence>
<accession>A0ABS5IGM6</accession>
<keyword evidence="5 6" id="KW-0472">Membrane</keyword>
<gene>
    <name evidence="8" type="ORF">KEC16_17820</name>
</gene>
<feature type="transmembrane region" description="Helical" evidence="6">
    <location>
        <begin position="344"/>
        <end position="364"/>
    </location>
</feature>
<dbReference type="InterPro" id="IPR004010">
    <property type="entry name" value="Double_Cache_2"/>
</dbReference>
<proteinExistence type="predicted"/>
<dbReference type="InterPro" id="IPR033480">
    <property type="entry name" value="sCache_2"/>
</dbReference>
<dbReference type="Gene3D" id="3.30.450.20">
    <property type="entry name" value="PAS domain"/>
    <property type="match status" value="2"/>
</dbReference>
<evidence type="ECO:0000256" key="2">
    <source>
        <dbReference type="ARBA" id="ARBA00022475"/>
    </source>
</evidence>
<dbReference type="Pfam" id="PF08269">
    <property type="entry name" value="dCache_2"/>
    <property type="match status" value="1"/>
</dbReference>
<dbReference type="CDD" id="cd18774">
    <property type="entry name" value="PDC2_HK_sensor"/>
    <property type="match status" value="1"/>
</dbReference>
<dbReference type="EMBL" id="JAGTUF010000026">
    <property type="protein sequence ID" value="MBR9973589.1"/>
    <property type="molecule type" value="Genomic_DNA"/>
</dbReference>
<feature type="transmembrane region" description="Helical" evidence="6">
    <location>
        <begin position="12"/>
        <end position="31"/>
    </location>
</feature>
<dbReference type="SMART" id="SM01049">
    <property type="entry name" value="Cache_2"/>
    <property type="match status" value="1"/>
</dbReference>
<evidence type="ECO:0000256" key="1">
    <source>
        <dbReference type="ARBA" id="ARBA00004651"/>
    </source>
</evidence>